<dbReference type="PANTHER" id="PTHR48050">
    <property type="entry name" value="STEROL 3-BETA-GLUCOSYLTRANSFERASE"/>
    <property type="match status" value="1"/>
</dbReference>
<keyword evidence="2" id="KW-1185">Reference proteome</keyword>
<dbReference type="RefSeq" id="WP_203795716.1">
    <property type="nucleotide sequence ID" value="NZ_BAAAQE010000036.1"/>
</dbReference>
<dbReference type="SUPFAM" id="SSF53756">
    <property type="entry name" value="UDP-Glycosyltransferase/glycogen phosphorylase"/>
    <property type="match status" value="1"/>
</dbReference>
<protein>
    <submittedName>
        <fullName evidence="1">Glycosyl transferase</fullName>
    </submittedName>
</protein>
<gene>
    <name evidence="1" type="ORF">Aco03nite_030260</name>
</gene>
<dbReference type="Gene3D" id="3.40.50.2000">
    <property type="entry name" value="Glycogen Phosphorylase B"/>
    <property type="match status" value="2"/>
</dbReference>
<dbReference type="CDD" id="cd03784">
    <property type="entry name" value="GT1_Gtf-like"/>
    <property type="match status" value="1"/>
</dbReference>
<keyword evidence="1" id="KW-0808">Transferase</keyword>
<evidence type="ECO:0000313" key="2">
    <source>
        <dbReference type="Proteomes" id="UP000612282"/>
    </source>
</evidence>
<organism evidence="1 2">
    <name type="scientific">Actinoplanes couchii</name>
    <dbReference type="NCBI Taxonomy" id="403638"/>
    <lineage>
        <taxon>Bacteria</taxon>
        <taxon>Bacillati</taxon>
        <taxon>Actinomycetota</taxon>
        <taxon>Actinomycetes</taxon>
        <taxon>Micromonosporales</taxon>
        <taxon>Micromonosporaceae</taxon>
        <taxon>Actinoplanes</taxon>
    </lineage>
</organism>
<proteinExistence type="predicted"/>
<dbReference type="EMBL" id="BOMG01000042">
    <property type="protein sequence ID" value="GID54622.1"/>
    <property type="molecule type" value="Genomic_DNA"/>
</dbReference>
<name>A0ABQ3X7Z2_9ACTN</name>
<dbReference type="InterPro" id="IPR002213">
    <property type="entry name" value="UDP_glucos_trans"/>
</dbReference>
<dbReference type="Pfam" id="PF00201">
    <property type="entry name" value="UDPGT"/>
    <property type="match status" value="1"/>
</dbReference>
<dbReference type="PANTHER" id="PTHR48050:SF13">
    <property type="entry name" value="STEROL 3-BETA-GLUCOSYLTRANSFERASE UGT80A2"/>
    <property type="match status" value="1"/>
</dbReference>
<dbReference type="InterPro" id="IPR050426">
    <property type="entry name" value="Glycosyltransferase_28"/>
</dbReference>
<reference evidence="1 2" key="1">
    <citation type="submission" date="2021-01" db="EMBL/GenBank/DDBJ databases">
        <title>Whole genome shotgun sequence of Actinoplanes couchii NBRC 106145.</title>
        <authorList>
            <person name="Komaki H."/>
            <person name="Tamura T."/>
        </authorList>
    </citation>
    <scope>NUCLEOTIDE SEQUENCE [LARGE SCALE GENOMIC DNA]</scope>
    <source>
        <strain evidence="1 2">NBRC 106145</strain>
    </source>
</reference>
<dbReference type="GO" id="GO:0016740">
    <property type="term" value="F:transferase activity"/>
    <property type="evidence" value="ECO:0007669"/>
    <property type="project" value="UniProtKB-KW"/>
</dbReference>
<comment type="caution">
    <text evidence="1">The sequence shown here is derived from an EMBL/GenBank/DDBJ whole genome shotgun (WGS) entry which is preliminary data.</text>
</comment>
<sequence>MSRFLFVVPPLTGHINPAAAVARELISRGHRVAWAGRAETLRPLVGVDAEVYEAGDPALDAVLARSRDRWLGLRGAGALKFLWEEFLVPLADASRPGVETAVDTFRPDVLVADQQAIAGALVAERRGLTWATSATTSGEFTDPYAAMPKVEDWIRERMAKLCRDAGVPESDLRFSGHLVLAFTSAALIGAADRFPGHYAFVGPALNARPDRIDFPWPELDQEKRRVLVSLGTVNGDAGTRFFATVAAAAEPLGIQLIVAAPDGVIPDPPPHVLVRPYLPQLELLPHVDAVVCHAGHNTVCEALAHGLPLVVAPIRDDQPVIAGQVVAAGAGVRVRFARSGVDELRAALHTVLTDSAHRAAALRVRSSFTAAGGAPAAADRLEKLC</sequence>
<accession>A0ABQ3X7Z2</accession>
<evidence type="ECO:0000313" key="1">
    <source>
        <dbReference type="EMBL" id="GID54622.1"/>
    </source>
</evidence>
<dbReference type="Proteomes" id="UP000612282">
    <property type="component" value="Unassembled WGS sequence"/>
</dbReference>